<evidence type="ECO:0000313" key="2">
    <source>
        <dbReference type="Proteomes" id="UP000683507"/>
    </source>
</evidence>
<accession>A0A916JNS8</accession>
<proteinExistence type="predicted"/>
<name>A0A916JNS8_9FLAO</name>
<dbReference type="KEGG" id="ptan:CRYO30217_02352"/>
<dbReference type="RefSeq" id="WP_258542582.1">
    <property type="nucleotide sequence ID" value="NZ_OU015584.1"/>
</dbReference>
<organism evidence="1 2">
    <name type="scientific">Parvicella tangerina</name>
    <dbReference type="NCBI Taxonomy" id="2829795"/>
    <lineage>
        <taxon>Bacteria</taxon>
        <taxon>Pseudomonadati</taxon>
        <taxon>Bacteroidota</taxon>
        <taxon>Flavobacteriia</taxon>
        <taxon>Flavobacteriales</taxon>
        <taxon>Parvicellaceae</taxon>
        <taxon>Parvicella</taxon>
    </lineage>
</organism>
<evidence type="ECO:0000313" key="1">
    <source>
        <dbReference type="EMBL" id="CAG5084009.1"/>
    </source>
</evidence>
<dbReference type="Pfam" id="PF21857">
    <property type="entry name" value="DUF6913"/>
    <property type="match status" value="1"/>
</dbReference>
<gene>
    <name evidence="1" type="ORF">CRYO30217_02352</name>
</gene>
<reference evidence="1" key="1">
    <citation type="submission" date="2021-04" db="EMBL/GenBank/DDBJ databases">
        <authorList>
            <person name="Rodrigo-Torres L."/>
            <person name="Arahal R. D."/>
            <person name="Lucena T."/>
        </authorList>
    </citation>
    <scope>NUCLEOTIDE SEQUENCE</scope>
    <source>
        <strain evidence="1">AS29M-1</strain>
    </source>
</reference>
<dbReference type="InterPro" id="IPR054207">
    <property type="entry name" value="DUF6913"/>
</dbReference>
<keyword evidence="2" id="KW-1185">Reference proteome</keyword>
<dbReference type="AlphaFoldDB" id="A0A916JNS8"/>
<sequence>MKVIDSIRIQAGKRALKKELISDQKRHVKVCNIADATAIGLLYKIESKESVEHLRKFAKYIKSEFGTKNVFMMGYWDDAKESPDFLQVKVDFEFFTKKELNWAGIPKGGNIDNFLNESFDILIDMNNYLNVPLRYLVAKSNAKLKVGQFSKENEPYFDIMIGDNSMDFENYCNELIKYLSMIKA</sequence>
<dbReference type="EMBL" id="OU015584">
    <property type="protein sequence ID" value="CAG5084009.1"/>
    <property type="molecule type" value="Genomic_DNA"/>
</dbReference>
<dbReference type="Proteomes" id="UP000683507">
    <property type="component" value="Chromosome"/>
</dbReference>
<protein>
    <submittedName>
        <fullName evidence="1">Uncharacterized protein</fullName>
    </submittedName>
</protein>